<reference evidence="2" key="1">
    <citation type="submission" date="2014-11" db="EMBL/GenBank/DDBJ databases">
        <authorList>
            <person name="Otto D Thomas"/>
            <person name="Naeem Raeece"/>
        </authorList>
    </citation>
    <scope>NUCLEOTIDE SEQUENCE</scope>
</reference>
<dbReference type="EMBL" id="CDMZ01001901">
    <property type="protein sequence ID" value="CEM39066.1"/>
    <property type="molecule type" value="Genomic_DNA"/>
</dbReference>
<feature type="region of interest" description="Disordered" evidence="1">
    <location>
        <begin position="1"/>
        <end position="28"/>
    </location>
</feature>
<protein>
    <submittedName>
        <fullName evidence="2">Uncharacterized protein</fullName>
    </submittedName>
</protein>
<sequence length="102" mass="10616">MNQRVSDRNQLPGVRIGTPRSAECRIPPPSHVQRLGTLGDIISANAESAVFGCGCIADGAVEIREAPLGRTGNGATEFVAGLSKVWSGISSDPSKAAQERAE</sequence>
<name>A0A0G4H5I8_9ALVE</name>
<accession>A0A0G4H5I8</accession>
<evidence type="ECO:0000313" key="2">
    <source>
        <dbReference type="EMBL" id="CEM39066.1"/>
    </source>
</evidence>
<dbReference type="VEuPathDB" id="CryptoDB:Cvel_24765"/>
<dbReference type="AlphaFoldDB" id="A0A0G4H5I8"/>
<proteinExistence type="predicted"/>
<evidence type="ECO:0000256" key="1">
    <source>
        <dbReference type="SAM" id="MobiDB-lite"/>
    </source>
</evidence>
<organism evidence="2">
    <name type="scientific">Chromera velia CCMP2878</name>
    <dbReference type="NCBI Taxonomy" id="1169474"/>
    <lineage>
        <taxon>Eukaryota</taxon>
        <taxon>Sar</taxon>
        <taxon>Alveolata</taxon>
        <taxon>Colpodellida</taxon>
        <taxon>Chromeraceae</taxon>
        <taxon>Chromera</taxon>
    </lineage>
</organism>
<gene>
    <name evidence="2" type="ORF">Cvel_24765</name>
</gene>